<dbReference type="PANTHER" id="PTHR36836">
    <property type="entry name" value="COLANIC ACID BIOSYNTHESIS PROTEIN WCAK"/>
    <property type="match status" value="1"/>
</dbReference>
<accession>Q11F65</accession>
<dbReference type="STRING" id="266779.Meso_2576"/>
<evidence type="ECO:0000313" key="2">
    <source>
        <dbReference type="EMBL" id="ABG63960.1"/>
    </source>
</evidence>
<reference evidence="2" key="1">
    <citation type="submission" date="2006-06" db="EMBL/GenBank/DDBJ databases">
        <title>Complete sequence of chromosome of Chelativorans sp. BNC1.</title>
        <authorList>
            <consortium name="US DOE Joint Genome Institute"/>
            <person name="Copeland A."/>
            <person name="Lucas S."/>
            <person name="Lapidus A."/>
            <person name="Barry K."/>
            <person name="Detter J.C."/>
            <person name="Glavina del Rio T."/>
            <person name="Hammon N."/>
            <person name="Israni S."/>
            <person name="Dalin E."/>
            <person name="Tice H."/>
            <person name="Pitluck S."/>
            <person name="Chertkov O."/>
            <person name="Brettin T."/>
            <person name="Bruce D."/>
            <person name="Han C."/>
            <person name="Tapia R."/>
            <person name="Gilna P."/>
            <person name="Schmutz J."/>
            <person name="Larimer F."/>
            <person name="Land M."/>
            <person name="Hauser L."/>
            <person name="Kyrpides N."/>
            <person name="Mikhailova N."/>
            <person name="Richardson P."/>
        </authorList>
    </citation>
    <scope>NUCLEOTIDE SEQUENCE</scope>
    <source>
        <strain evidence="2">BNC1</strain>
    </source>
</reference>
<dbReference type="OrthoDB" id="1814359at2"/>
<feature type="domain" description="Polysaccharide pyruvyl transferase" evidence="1">
    <location>
        <begin position="13"/>
        <end position="330"/>
    </location>
</feature>
<name>Q11F65_CHESB</name>
<dbReference type="KEGG" id="mes:Meso_2576"/>
<dbReference type="eggNOG" id="COG2327">
    <property type="taxonomic scope" value="Bacteria"/>
</dbReference>
<dbReference type="InterPro" id="IPR007345">
    <property type="entry name" value="Polysacch_pyruvyl_Trfase"/>
</dbReference>
<dbReference type="AlphaFoldDB" id="Q11F65"/>
<evidence type="ECO:0000259" key="1">
    <source>
        <dbReference type="Pfam" id="PF04230"/>
    </source>
</evidence>
<sequence>MKLVVFNVKYSPNLGDGVLASCLERGLRQGGPDISVETLDLAGRCDFGAPRSRRLYALSLLQILPKGLRGAMVELALRRRFAALKEHWHRRIDEADAVIIGGGNLFQDDDLNFPLKIAAVLDQVQRAQKPLAIFAVGATGHWSERAKVLFDRLRDCKVVHVSVRDHGARENWLKHFGHFFPVEVSPDPALLAASLIGGTISHSGKAPLVGIGVVHPLVLRRHAAIEQAQIPLSKNADYRLLIRWFLDAGCRVALFTNGAEEDEQFLRAILDDRSAQAWLRDGSLSVMPHPKTPEELVTNISRLSVVIAHRLHASIVSYSLGVPCVGLSWDQKVDGFFSEINREAFVISGEGVSPAQVGETALRALQEGLDPLKQARLVRKARFCLFHMIEKLRSATFRPASDRAVL</sequence>
<organism evidence="2">
    <name type="scientific">Chelativorans sp. (strain BNC1)</name>
    <dbReference type="NCBI Taxonomy" id="266779"/>
    <lineage>
        <taxon>Bacteria</taxon>
        <taxon>Pseudomonadati</taxon>
        <taxon>Pseudomonadota</taxon>
        <taxon>Alphaproteobacteria</taxon>
        <taxon>Hyphomicrobiales</taxon>
        <taxon>Phyllobacteriaceae</taxon>
        <taxon>Chelativorans</taxon>
    </lineage>
</organism>
<dbReference type="Pfam" id="PF04230">
    <property type="entry name" value="PS_pyruv_trans"/>
    <property type="match status" value="1"/>
</dbReference>
<dbReference type="PANTHER" id="PTHR36836:SF1">
    <property type="entry name" value="COLANIC ACID BIOSYNTHESIS PROTEIN WCAK"/>
    <property type="match status" value="1"/>
</dbReference>
<protein>
    <submittedName>
        <fullName evidence="2">Polysaccharide pyruvyl transferase</fullName>
    </submittedName>
</protein>
<proteinExistence type="predicted"/>
<keyword evidence="2" id="KW-0808">Transferase</keyword>
<dbReference type="EMBL" id="CP000390">
    <property type="protein sequence ID" value="ABG63960.1"/>
    <property type="molecule type" value="Genomic_DNA"/>
</dbReference>
<dbReference type="HOGENOM" id="CLU_056504_0_0_5"/>
<gene>
    <name evidence="2" type="ordered locus">Meso_2576</name>
</gene>
<dbReference type="GO" id="GO:0016740">
    <property type="term" value="F:transferase activity"/>
    <property type="evidence" value="ECO:0007669"/>
    <property type="project" value="UniProtKB-KW"/>
</dbReference>